<accession>A0ABU5DER8</accession>
<name>A0ABU5DER8_9BURK</name>
<proteinExistence type="predicted"/>
<feature type="signal peptide" evidence="1">
    <location>
        <begin position="1"/>
        <end position="24"/>
    </location>
</feature>
<dbReference type="InterPro" id="IPR013424">
    <property type="entry name" value="Ice-binding_C"/>
</dbReference>
<evidence type="ECO:0000313" key="2">
    <source>
        <dbReference type="EMBL" id="MDY0744639.1"/>
    </source>
</evidence>
<keyword evidence="3" id="KW-1185">Reference proteome</keyword>
<protein>
    <submittedName>
        <fullName evidence="2">PEP-CTERM sorting domain-containing protein</fullName>
    </submittedName>
</protein>
<evidence type="ECO:0000256" key="1">
    <source>
        <dbReference type="SAM" id="SignalP"/>
    </source>
</evidence>
<feature type="chain" id="PRO_5046629887" evidence="1">
    <location>
        <begin position="25"/>
        <end position="233"/>
    </location>
</feature>
<reference evidence="2 3" key="1">
    <citation type="submission" date="2023-11" db="EMBL/GenBank/DDBJ databases">
        <title>Paucibacter sp. nov., isolated from fresh soil in Korea.</title>
        <authorList>
            <person name="Le N.T.T."/>
        </authorList>
    </citation>
    <scope>NUCLEOTIDE SEQUENCE [LARGE SCALE GENOMIC DNA]</scope>
    <source>
        <strain evidence="2 3">R3-3</strain>
    </source>
</reference>
<keyword evidence="1" id="KW-0732">Signal</keyword>
<dbReference type="RefSeq" id="WP_320422554.1">
    <property type="nucleotide sequence ID" value="NZ_JAXCLA010000003.1"/>
</dbReference>
<gene>
    <name evidence="2" type="ORF">SNE35_08980</name>
</gene>
<organism evidence="2 3">
    <name type="scientific">Roseateles agri</name>
    <dbReference type="NCBI Taxonomy" id="3098619"/>
    <lineage>
        <taxon>Bacteria</taxon>
        <taxon>Pseudomonadati</taxon>
        <taxon>Pseudomonadota</taxon>
        <taxon>Betaproteobacteria</taxon>
        <taxon>Burkholderiales</taxon>
        <taxon>Sphaerotilaceae</taxon>
        <taxon>Roseateles</taxon>
    </lineage>
</organism>
<dbReference type="NCBIfam" id="TIGR02595">
    <property type="entry name" value="PEP_CTERM"/>
    <property type="match status" value="1"/>
</dbReference>
<comment type="caution">
    <text evidence="2">The sequence shown here is derived from an EMBL/GenBank/DDBJ whole genome shotgun (WGS) entry which is preliminary data.</text>
</comment>
<evidence type="ECO:0000313" key="3">
    <source>
        <dbReference type="Proteomes" id="UP001285263"/>
    </source>
</evidence>
<sequence>MKNTFATLSLVAAASLLGASASQAATTFYTSSSAWNHAVGQSSTDSLDDLADSAGQLADTPLDRSTPDYGYGYSFYAYSLTRGAPDPVWIAGSGGNGFMGVPSAGDVLILDHITGSPTAFSINLFGVDGADSFMNYPVTLEVLDAKGRDVLYTIDPGSMTAGSFIGITSDAAIVTINVYPDWPSGASGSPRISLDNVAFAMTSAAPVPEPASGALLLLGGLAVAGRVRRRAAR</sequence>
<dbReference type="Proteomes" id="UP001285263">
    <property type="component" value="Unassembled WGS sequence"/>
</dbReference>
<dbReference type="EMBL" id="JAXCLA010000003">
    <property type="protein sequence ID" value="MDY0744639.1"/>
    <property type="molecule type" value="Genomic_DNA"/>
</dbReference>